<sequence length="322" mass="36765">MIKHIIYHILNKEAQGSPSIVPSPTEIVPTNVHLNFLNKLVEAYSGKAGKGFGKFDADEDSYPMPRIVREYLENQDFYNATERMMNTLSNRIQEQLLATGGKVFIIHFEENHSEYLLIAMLSEKTAFSTTDWQLEEEEVLALEHLKYAGRINLTAWQAGEQRYISFLKGQGDIAQYFKSFLGCNDVLIAQQETKKLVERLEEFATEQELDIEQKTAFFERSQAYLYEISENEEPFSAETFANRVWSENPQELKDKLADAENGIADGFIPDKRSIKKLSTFTGKTKHWRLSFDRTAVSSGDIELNNGKIIINNPPEGLLGAFE</sequence>
<dbReference type="GO" id="GO:0009295">
    <property type="term" value="C:nucleoid"/>
    <property type="evidence" value="ECO:0007669"/>
    <property type="project" value="UniProtKB-SubCell"/>
</dbReference>
<dbReference type="RefSeq" id="WP_115180423.1">
    <property type="nucleotide sequence ID" value="NZ_UGHY01000002.1"/>
</dbReference>
<evidence type="ECO:0000256" key="3">
    <source>
        <dbReference type="ARBA" id="ARBA00022490"/>
    </source>
</evidence>
<evidence type="ECO:0000313" key="5">
    <source>
        <dbReference type="Proteomes" id="UP000254186"/>
    </source>
</evidence>
<keyword evidence="3" id="KW-0963">Cytoplasm</keyword>
<dbReference type="Pfam" id="PF04245">
    <property type="entry name" value="NA37"/>
    <property type="match status" value="1"/>
</dbReference>
<protein>
    <submittedName>
        <fullName evidence="4">Phage protein</fullName>
    </submittedName>
</protein>
<dbReference type="Proteomes" id="UP000254186">
    <property type="component" value="Unassembled WGS sequence"/>
</dbReference>
<proteinExistence type="inferred from homology"/>
<dbReference type="AlphaFoldDB" id="A0A377JL04"/>
<evidence type="ECO:0000256" key="2">
    <source>
        <dbReference type="ARBA" id="ARBA00009035"/>
    </source>
</evidence>
<accession>A0A377JL04</accession>
<evidence type="ECO:0000256" key="1">
    <source>
        <dbReference type="ARBA" id="ARBA00004453"/>
    </source>
</evidence>
<name>A0A377JL04_HAEPA</name>
<dbReference type="PANTHER" id="PTHR38772:SF1">
    <property type="entry name" value="NUCLEOID-ASSOCIATED PROTEIN YEJK"/>
    <property type="match status" value="1"/>
</dbReference>
<dbReference type="InterPro" id="IPR007358">
    <property type="entry name" value="Nucleoid_associated_NdpA"/>
</dbReference>
<dbReference type="EMBL" id="UGHY01000002">
    <property type="protein sequence ID" value="STP05685.1"/>
    <property type="molecule type" value="Genomic_DNA"/>
</dbReference>
<comment type="subcellular location">
    <subcellularLocation>
        <location evidence="1">Cytoplasm</location>
        <location evidence="1">Nucleoid</location>
    </subcellularLocation>
</comment>
<organism evidence="4 5">
    <name type="scientific">Haemophilus parainfluenzae</name>
    <dbReference type="NCBI Taxonomy" id="729"/>
    <lineage>
        <taxon>Bacteria</taxon>
        <taxon>Pseudomonadati</taxon>
        <taxon>Pseudomonadota</taxon>
        <taxon>Gammaproteobacteria</taxon>
        <taxon>Pasteurellales</taxon>
        <taxon>Pasteurellaceae</taxon>
        <taxon>Haemophilus</taxon>
    </lineage>
</organism>
<evidence type="ECO:0000313" key="4">
    <source>
        <dbReference type="EMBL" id="STP05685.1"/>
    </source>
</evidence>
<reference evidence="4 5" key="1">
    <citation type="submission" date="2018-06" db="EMBL/GenBank/DDBJ databases">
        <authorList>
            <consortium name="Pathogen Informatics"/>
            <person name="Doyle S."/>
        </authorList>
    </citation>
    <scope>NUCLEOTIDE SEQUENCE [LARGE SCALE GENOMIC DNA]</scope>
    <source>
        <strain evidence="4 5">NCTC10672</strain>
    </source>
</reference>
<comment type="similarity">
    <text evidence="2">Belongs to the YejK family.</text>
</comment>
<dbReference type="PANTHER" id="PTHR38772">
    <property type="match status" value="1"/>
</dbReference>
<gene>
    <name evidence="4" type="primary">yejK_2</name>
    <name evidence="4" type="ORF">NCTC10672_01652</name>
</gene>